<name>A0A4Y8RE61_9HYPH</name>
<proteinExistence type="predicted"/>
<accession>A0A4Y8RE61</accession>
<dbReference type="EMBL" id="SOZD01000005">
    <property type="protein sequence ID" value="TFF20501.1"/>
    <property type="molecule type" value="Genomic_DNA"/>
</dbReference>
<keyword evidence="3" id="KW-1185">Reference proteome</keyword>
<feature type="compositionally biased region" description="Basic and acidic residues" evidence="1">
    <location>
        <begin position="171"/>
        <end position="183"/>
    </location>
</feature>
<feature type="compositionally biased region" description="Low complexity" evidence="1">
    <location>
        <begin position="190"/>
        <end position="201"/>
    </location>
</feature>
<dbReference type="RefSeq" id="WP_134763150.1">
    <property type="nucleotide sequence ID" value="NZ_SOZD01000005.1"/>
</dbReference>
<reference evidence="2 3" key="1">
    <citation type="submission" date="2019-03" db="EMBL/GenBank/DDBJ databases">
        <title>Jiella endophytica sp. nov., a novel endophytic bacterium isolated from root of Ficus microcarpa Linn. f.</title>
        <authorList>
            <person name="Tuo L."/>
        </authorList>
    </citation>
    <scope>NUCLEOTIDE SEQUENCE [LARGE SCALE GENOMIC DNA]</scope>
    <source>
        <strain evidence="2 3">CBS5Q-3</strain>
    </source>
</reference>
<feature type="region of interest" description="Disordered" evidence="1">
    <location>
        <begin position="158"/>
        <end position="201"/>
    </location>
</feature>
<feature type="compositionally biased region" description="Basic and acidic residues" evidence="1">
    <location>
        <begin position="17"/>
        <end position="30"/>
    </location>
</feature>
<comment type="caution">
    <text evidence="2">The sequence shown here is derived from an EMBL/GenBank/DDBJ whole genome shotgun (WGS) entry which is preliminary data.</text>
</comment>
<evidence type="ECO:0000313" key="2">
    <source>
        <dbReference type="EMBL" id="TFF20501.1"/>
    </source>
</evidence>
<protein>
    <submittedName>
        <fullName evidence="2">Uncharacterized protein</fullName>
    </submittedName>
</protein>
<evidence type="ECO:0000313" key="3">
    <source>
        <dbReference type="Proteomes" id="UP000298179"/>
    </source>
</evidence>
<organism evidence="2 3">
    <name type="scientific">Jiella endophytica</name>
    <dbReference type="NCBI Taxonomy" id="2558362"/>
    <lineage>
        <taxon>Bacteria</taxon>
        <taxon>Pseudomonadati</taxon>
        <taxon>Pseudomonadota</taxon>
        <taxon>Alphaproteobacteria</taxon>
        <taxon>Hyphomicrobiales</taxon>
        <taxon>Aurantimonadaceae</taxon>
        <taxon>Jiella</taxon>
    </lineage>
</organism>
<dbReference type="Proteomes" id="UP000298179">
    <property type="component" value="Unassembled WGS sequence"/>
</dbReference>
<gene>
    <name evidence="2" type="ORF">E3C22_16460</name>
</gene>
<evidence type="ECO:0000256" key="1">
    <source>
        <dbReference type="SAM" id="MobiDB-lite"/>
    </source>
</evidence>
<feature type="region of interest" description="Disordered" evidence="1">
    <location>
        <begin position="17"/>
        <end position="100"/>
    </location>
</feature>
<dbReference type="AlphaFoldDB" id="A0A4Y8RE61"/>
<sequence length="201" mass="20847">MARLLSDRLFALLSREVERLETTDEDRSPEAGKAIDTAGDGKPAARADGAGVDAAGGTDVAAGSAAARGAPGRGRAAGKAADRGTRRRTATGSKAPTARGGFKERADALILLARTLEKLLELRSLESAAGQDDEAETLRLRDDFMRRLRELDARRIGGPRLFAPSSGLDGAPRDADTAAHVQEDANEPCRSAAGRSADGGG</sequence>
<feature type="compositionally biased region" description="Low complexity" evidence="1">
    <location>
        <begin position="44"/>
        <end position="79"/>
    </location>
</feature>